<dbReference type="EMBL" id="JBHSLF010000001">
    <property type="protein sequence ID" value="MFC5342304.1"/>
    <property type="molecule type" value="Genomic_DNA"/>
</dbReference>
<keyword evidence="2" id="KW-1185">Reference proteome</keyword>
<dbReference type="InterPro" id="IPR011200">
    <property type="entry name" value="UCP012608"/>
</dbReference>
<protein>
    <submittedName>
        <fullName evidence="1">DUF2332 domain-containing protein</fullName>
    </submittedName>
</protein>
<evidence type="ECO:0000313" key="1">
    <source>
        <dbReference type="EMBL" id="MFC5342304.1"/>
    </source>
</evidence>
<name>A0ABW0FLV6_9CAUL</name>
<dbReference type="Pfam" id="PF10094">
    <property type="entry name" value="DUF2332"/>
    <property type="match status" value="1"/>
</dbReference>
<comment type="caution">
    <text evidence="1">The sequence shown here is derived from an EMBL/GenBank/DDBJ whole genome shotgun (WGS) entry which is preliminary data.</text>
</comment>
<dbReference type="Proteomes" id="UP001596152">
    <property type="component" value="Unassembled WGS sequence"/>
</dbReference>
<evidence type="ECO:0000313" key="2">
    <source>
        <dbReference type="Proteomes" id="UP001596152"/>
    </source>
</evidence>
<accession>A0ABW0FLV6</accession>
<gene>
    <name evidence="1" type="ORF">ACFPIE_00135</name>
</gene>
<sequence>MSEIDVRAAFAKQAAICTASGAPFTGRVCGLIGERLDRSSAIGRRVLDWPGNPSHEGDALPLRLAGGLHGLARSGTDAAVSAVYPPNVAPEDDDALWEIVGGALVSNDTQLNPWLDGPPQTNEVGRSGGLMAGLLVLAERFGLPFALYELGASAGLNTRLDRYAYRLGETEAGEAGSAVRRAPEWRGVSPPAAEVRVVRRAGVDRNPLDPTDAKTRETLSAYVWTDQRERLARLEAALEIAAVTPVRIDTGDAADWLEAELAVEPEPGVCRVVMHTIAFQYFPPEVQARVRARIEAAGARATEDAPMAWLTFEAEESDFVRTPMLRLRAWPGGEDVALAKGHPHGAWYEWFSGPRASG</sequence>
<reference evidence="2" key="1">
    <citation type="journal article" date="2019" name="Int. J. Syst. Evol. Microbiol.">
        <title>The Global Catalogue of Microorganisms (GCM) 10K type strain sequencing project: providing services to taxonomists for standard genome sequencing and annotation.</title>
        <authorList>
            <consortium name="The Broad Institute Genomics Platform"/>
            <consortium name="The Broad Institute Genome Sequencing Center for Infectious Disease"/>
            <person name="Wu L."/>
            <person name="Ma J."/>
        </authorList>
    </citation>
    <scope>NUCLEOTIDE SEQUENCE [LARGE SCALE GENOMIC DNA]</scope>
    <source>
        <strain evidence="2">JCM 12125</strain>
    </source>
</reference>
<dbReference type="RefSeq" id="WP_374036368.1">
    <property type="nucleotide sequence ID" value="NZ_CP169082.1"/>
</dbReference>
<proteinExistence type="predicted"/>
<organism evidence="1 2">
    <name type="scientific">Brevundimonas staleyi</name>
    <dbReference type="NCBI Taxonomy" id="74326"/>
    <lineage>
        <taxon>Bacteria</taxon>
        <taxon>Pseudomonadati</taxon>
        <taxon>Pseudomonadota</taxon>
        <taxon>Alphaproteobacteria</taxon>
        <taxon>Caulobacterales</taxon>
        <taxon>Caulobacteraceae</taxon>
        <taxon>Brevundimonas</taxon>
    </lineage>
</organism>
<dbReference type="PIRSF" id="PIRSF012608">
    <property type="entry name" value="UCP012608"/>
    <property type="match status" value="1"/>
</dbReference>